<organism evidence="1 2">
    <name type="scientific">Inhella inkyongensis</name>
    <dbReference type="NCBI Taxonomy" id="392593"/>
    <lineage>
        <taxon>Bacteria</taxon>
        <taxon>Pseudomonadati</taxon>
        <taxon>Pseudomonadota</taxon>
        <taxon>Betaproteobacteria</taxon>
        <taxon>Burkholderiales</taxon>
        <taxon>Sphaerotilaceae</taxon>
        <taxon>Inhella</taxon>
    </lineage>
</organism>
<gene>
    <name evidence="1" type="ORF">HNQ51_003786</name>
</gene>
<name>A0A840SDN0_9BURK</name>
<evidence type="ECO:0000313" key="2">
    <source>
        <dbReference type="Proteomes" id="UP000554837"/>
    </source>
</evidence>
<dbReference type="Proteomes" id="UP000554837">
    <property type="component" value="Unassembled WGS sequence"/>
</dbReference>
<dbReference type="EMBL" id="JACHHO010000013">
    <property type="protein sequence ID" value="MBB5206440.1"/>
    <property type="molecule type" value="Genomic_DNA"/>
</dbReference>
<dbReference type="AlphaFoldDB" id="A0A840SDN0"/>
<keyword evidence="2" id="KW-1185">Reference proteome</keyword>
<reference evidence="1 2" key="1">
    <citation type="submission" date="2020-08" db="EMBL/GenBank/DDBJ databases">
        <title>Genomic Encyclopedia of Type Strains, Phase IV (KMG-IV): sequencing the most valuable type-strain genomes for metagenomic binning, comparative biology and taxonomic classification.</title>
        <authorList>
            <person name="Goeker M."/>
        </authorList>
    </citation>
    <scope>NUCLEOTIDE SEQUENCE [LARGE SCALE GENOMIC DNA]</scope>
    <source>
        <strain evidence="1 2">DSM 23958</strain>
    </source>
</reference>
<proteinExistence type="predicted"/>
<evidence type="ECO:0000313" key="1">
    <source>
        <dbReference type="EMBL" id="MBB5206440.1"/>
    </source>
</evidence>
<accession>A0A840SDN0</accession>
<protein>
    <submittedName>
        <fullName evidence="1">Uncharacterized protein</fullName>
    </submittedName>
</protein>
<comment type="caution">
    <text evidence="1">The sequence shown here is derived from an EMBL/GenBank/DDBJ whole genome shotgun (WGS) entry which is preliminary data.</text>
</comment>
<sequence>MLKEQAARRLEMCRDRFAPGPCPGATPSPLNPDPNAFGLHKWNNRWFKVPREYFATYGMTLYWPSKNPGAKGPAKPLETDWTVEVHIRSYDIPPEPRGFRRIEAAERDGRITRRAMVRPDLERIEYFDLHPFTGERAKTTSVSYVATDRRNPEGLPPVINCNQSPDPKQAGGGAGFFWRDGIYVSLLIREGHICEDWPELFDELNRILNLIQKV</sequence>
<dbReference type="RefSeq" id="WP_175423599.1">
    <property type="nucleotide sequence ID" value="NZ_CP040709.1"/>
</dbReference>